<evidence type="ECO:0000256" key="1">
    <source>
        <dbReference type="SAM" id="Phobius"/>
    </source>
</evidence>
<evidence type="ECO:0000313" key="2">
    <source>
        <dbReference type="EMBL" id="CDW23327.1"/>
    </source>
</evidence>
<protein>
    <submittedName>
        <fullName evidence="2">Uncharacterized protein</fullName>
    </submittedName>
</protein>
<keyword evidence="1" id="KW-0812">Transmembrane</keyword>
<accession>A0A0K2TCN0</accession>
<keyword evidence="1" id="KW-0472">Membrane</keyword>
<proteinExistence type="predicted"/>
<organism evidence="2">
    <name type="scientific">Lepeophtheirus salmonis</name>
    <name type="common">Salmon louse</name>
    <name type="synonym">Caligus salmonis</name>
    <dbReference type="NCBI Taxonomy" id="72036"/>
    <lineage>
        <taxon>Eukaryota</taxon>
        <taxon>Metazoa</taxon>
        <taxon>Ecdysozoa</taxon>
        <taxon>Arthropoda</taxon>
        <taxon>Crustacea</taxon>
        <taxon>Multicrustacea</taxon>
        <taxon>Hexanauplia</taxon>
        <taxon>Copepoda</taxon>
        <taxon>Siphonostomatoida</taxon>
        <taxon>Caligidae</taxon>
        <taxon>Lepeophtheirus</taxon>
    </lineage>
</organism>
<name>A0A0K2TCN0_LEPSM</name>
<keyword evidence="1" id="KW-1133">Transmembrane helix</keyword>
<dbReference type="AlphaFoldDB" id="A0A0K2TCN0"/>
<sequence length="66" mass="7961">MLRKLKYIDCYVSYIYYCCSLFYAYYLLNIYRVHFSYSHVKNYIFCPHVATAGAIFIFSLSVWAIM</sequence>
<feature type="transmembrane region" description="Helical" evidence="1">
    <location>
        <begin position="12"/>
        <end position="31"/>
    </location>
</feature>
<dbReference type="EMBL" id="HACA01005966">
    <property type="protein sequence ID" value="CDW23327.1"/>
    <property type="molecule type" value="Transcribed_RNA"/>
</dbReference>
<feature type="transmembrane region" description="Helical" evidence="1">
    <location>
        <begin position="43"/>
        <end position="65"/>
    </location>
</feature>
<reference evidence="2" key="1">
    <citation type="submission" date="2014-05" db="EMBL/GenBank/DDBJ databases">
        <authorList>
            <person name="Chronopoulou M."/>
        </authorList>
    </citation>
    <scope>NUCLEOTIDE SEQUENCE</scope>
    <source>
        <tissue evidence="2">Whole organism</tissue>
    </source>
</reference>